<proteinExistence type="predicted"/>
<dbReference type="InterPro" id="IPR004252">
    <property type="entry name" value="Probable_transposase_24"/>
</dbReference>
<name>A0A2H5Q237_CITUN</name>
<gene>
    <name evidence="1" type="ORF">CUMW_188460</name>
</gene>
<organism evidence="1 2">
    <name type="scientific">Citrus unshiu</name>
    <name type="common">Satsuma mandarin</name>
    <name type="synonym">Citrus nobilis var. unshiu</name>
    <dbReference type="NCBI Taxonomy" id="55188"/>
    <lineage>
        <taxon>Eukaryota</taxon>
        <taxon>Viridiplantae</taxon>
        <taxon>Streptophyta</taxon>
        <taxon>Embryophyta</taxon>
        <taxon>Tracheophyta</taxon>
        <taxon>Spermatophyta</taxon>
        <taxon>Magnoliopsida</taxon>
        <taxon>eudicotyledons</taxon>
        <taxon>Gunneridae</taxon>
        <taxon>Pentapetalae</taxon>
        <taxon>rosids</taxon>
        <taxon>malvids</taxon>
        <taxon>Sapindales</taxon>
        <taxon>Rutaceae</taxon>
        <taxon>Aurantioideae</taxon>
        <taxon>Citrus</taxon>
    </lineage>
</organism>
<dbReference type="PANTHER" id="PTHR33499:SF11">
    <property type="entry name" value="NO APICAL MERISTEM-ASSOCIATED C-TERMINAL DOMAIN-CONTAINING PROTEIN"/>
    <property type="match status" value="1"/>
</dbReference>
<dbReference type="Proteomes" id="UP000236630">
    <property type="component" value="Unassembled WGS sequence"/>
</dbReference>
<evidence type="ECO:0008006" key="3">
    <source>
        <dbReference type="Google" id="ProtNLM"/>
    </source>
</evidence>
<dbReference type="Pfam" id="PF03004">
    <property type="entry name" value="Transposase_24"/>
    <property type="match status" value="1"/>
</dbReference>
<protein>
    <recommendedName>
        <fullName evidence="3">Transposase, Ptta/En/Spm, plant</fullName>
    </recommendedName>
</protein>
<evidence type="ECO:0000313" key="2">
    <source>
        <dbReference type="Proteomes" id="UP000236630"/>
    </source>
</evidence>
<keyword evidence="2" id="KW-1185">Reference proteome</keyword>
<dbReference type="AlphaFoldDB" id="A0A2H5Q237"/>
<sequence length="260" mass="30781">MSMPHILNYVTHSMVERYLDHRYNCHKHFKKYATPSEARQHAYKNISQQDWDWLCNHFESDKFKEKVRKNVDNRKKLKYNHRGGSLSFPGHREKKRKAIGEQPNEIELFYITHFSIKKGWSNVEAQYDYEKMKEMEQEPIAKDGTPLSPKEIVDLVVDKNFRGFGFRPTLPTSRSRISSQVENEMQGIIDSQAKELESTRNELESTCTELGKTCDELKKCQTELTDTRAIVNKQQEHVNKQQERLDRIKKFFFTAPYLIT</sequence>
<evidence type="ECO:0000313" key="1">
    <source>
        <dbReference type="EMBL" id="GAY58632.1"/>
    </source>
</evidence>
<dbReference type="PANTHER" id="PTHR33499">
    <property type="entry name" value="OS12G0282400 PROTEIN-RELATED"/>
    <property type="match status" value="1"/>
</dbReference>
<accession>A0A2H5Q237</accession>
<dbReference type="EMBL" id="BDQV01000189">
    <property type="protein sequence ID" value="GAY58632.1"/>
    <property type="molecule type" value="Genomic_DNA"/>
</dbReference>
<comment type="caution">
    <text evidence="1">The sequence shown here is derived from an EMBL/GenBank/DDBJ whole genome shotgun (WGS) entry which is preliminary data.</text>
</comment>
<reference evidence="1 2" key="1">
    <citation type="journal article" date="2017" name="Front. Genet.">
        <title>Draft sequencing of the heterozygous diploid genome of Satsuma (Citrus unshiu Marc.) using a hybrid assembly approach.</title>
        <authorList>
            <person name="Shimizu T."/>
            <person name="Tanizawa Y."/>
            <person name="Mochizuki T."/>
            <person name="Nagasaki H."/>
            <person name="Yoshioka T."/>
            <person name="Toyoda A."/>
            <person name="Fujiyama A."/>
            <person name="Kaminuma E."/>
            <person name="Nakamura Y."/>
        </authorList>
    </citation>
    <scope>NUCLEOTIDE SEQUENCE [LARGE SCALE GENOMIC DNA]</scope>
    <source>
        <strain evidence="2">cv. Miyagawa wase</strain>
    </source>
</reference>